<dbReference type="InterPro" id="IPR048256">
    <property type="entry name" value="Tektin-like"/>
</dbReference>
<accession>A0A448WXF1</accession>
<comment type="subcellular location">
    <subcellularLocation>
        <location evidence="1">Cytoplasm</location>
    </subcellularLocation>
</comment>
<evidence type="ECO:0000313" key="4">
    <source>
        <dbReference type="EMBL" id="VEL22559.1"/>
    </source>
</evidence>
<gene>
    <name evidence="4" type="ORF">PXEA_LOCUS15999</name>
</gene>
<evidence type="ECO:0000256" key="2">
    <source>
        <dbReference type="ARBA" id="ARBA00022490"/>
    </source>
</evidence>
<sequence>MAFTEANIRRAHNERAASRKVREEIEAVLLEASNQIHRAWEKSTSELATRATEVTDARNGIQAQLSKVAVCPLSVIERFKELEKDYGEETSFTF</sequence>
<evidence type="ECO:0000313" key="5">
    <source>
        <dbReference type="Proteomes" id="UP000784294"/>
    </source>
</evidence>
<dbReference type="Proteomes" id="UP000784294">
    <property type="component" value="Unassembled WGS sequence"/>
</dbReference>
<feature type="region of interest" description="Disordered" evidence="3">
    <location>
        <begin position="1"/>
        <end position="20"/>
    </location>
</feature>
<protein>
    <submittedName>
        <fullName evidence="4">Uncharacterized protein</fullName>
    </submittedName>
</protein>
<evidence type="ECO:0000256" key="3">
    <source>
        <dbReference type="SAM" id="MobiDB-lite"/>
    </source>
</evidence>
<comment type="caution">
    <text evidence="4">The sequence shown here is derived from an EMBL/GenBank/DDBJ whole genome shotgun (WGS) entry which is preliminary data.</text>
</comment>
<organism evidence="4 5">
    <name type="scientific">Protopolystoma xenopodis</name>
    <dbReference type="NCBI Taxonomy" id="117903"/>
    <lineage>
        <taxon>Eukaryota</taxon>
        <taxon>Metazoa</taxon>
        <taxon>Spiralia</taxon>
        <taxon>Lophotrochozoa</taxon>
        <taxon>Platyhelminthes</taxon>
        <taxon>Monogenea</taxon>
        <taxon>Polyopisthocotylea</taxon>
        <taxon>Polystomatidea</taxon>
        <taxon>Polystomatidae</taxon>
        <taxon>Protopolystoma</taxon>
    </lineage>
</organism>
<keyword evidence="2" id="KW-0963">Cytoplasm</keyword>
<evidence type="ECO:0000256" key="1">
    <source>
        <dbReference type="ARBA" id="ARBA00004496"/>
    </source>
</evidence>
<name>A0A448WXF1_9PLAT</name>
<dbReference type="EMBL" id="CAAALY010057135">
    <property type="protein sequence ID" value="VEL22559.1"/>
    <property type="molecule type" value="Genomic_DNA"/>
</dbReference>
<keyword evidence="5" id="KW-1185">Reference proteome</keyword>
<feature type="compositionally biased region" description="Basic and acidic residues" evidence="3">
    <location>
        <begin position="7"/>
        <end position="20"/>
    </location>
</feature>
<dbReference type="OrthoDB" id="9886517at2759"/>
<dbReference type="GO" id="GO:0005737">
    <property type="term" value="C:cytoplasm"/>
    <property type="evidence" value="ECO:0007669"/>
    <property type="project" value="UniProtKB-SubCell"/>
</dbReference>
<dbReference type="GO" id="GO:0005929">
    <property type="term" value="C:cilium"/>
    <property type="evidence" value="ECO:0007669"/>
    <property type="project" value="UniProtKB-ARBA"/>
</dbReference>
<reference evidence="4" key="1">
    <citation type="submission" date="2018-11" db="EMBL/GenBank/DDBJ databases">
        <authorList>
            <consortium name="Pathogen Informatics"/>
        </authorList>
    </citation>
    <scope>NUCLEOTIDE SEQUENCE</scope>
</reference>
<dbReference type="AlphaFoldDB" id="A0A448WXF1"/>
<proteinExistence type="predicted"/>
<dbReference type="Pfam" id="PF03148">
    <property type="entry name" value="Tektin"/>
    <property type="match status" value="1"/>
</dbReference>